<dbReference type="EMBL" id="CBTN010000006">
    <property type="protein sequence ID" value="CDH50483.1"/>
    <property type="molecule type" value="Genomic_DNA"/>
</dbReference>
<accession>A0A068RJZ8</accession>
<dbReference type="FunFam" id="3.30.160.60:FF:000072">
    <property type="entry name" value="zinc finger protein 143 isoform X1"/>
    <property type="match status" value="1"/>
</dbReference>
<evidence type="ECO:0000313" key="8">
    <source>
        <dbReference type="EMBL" id="CDH50483.1"/>
    </source>
</evidence>
<evidence type="ECO:0000256" key="2">
    <source>
        <dbReference type="ARBA" id="ARBA00022737"/>
    </source>
</evidence>
<evidence type="ECO:0000256" key="5">
    <source>
        <dbReference type="PROSITE-ProRule" id="PRU00042"/>
    </source>
</evidence>
<evidence type="ECO:0000256" key="1">
    <source>
        <dbReference type="ARBA" id="ARBA00022723"/>
    </source>
</evidence>
<feature type="region of interest" description="Disordered" evidence="6">
    <location>
        <begin position="328"/>
        <end position="357"/>
    </location>
</feature>
<dbReference type="InterPro" id="IPR013087">
    <property type="entry name" value="Znf_C2H2_type"/>
</dbReference>
<dbReference type="PANTHER" id="PTHR23235">
    <property type="entry name" value="KRUEPPEL-LIKE TRANSCRIPTION FACTOR"/>
    <property type="match status" value="1"/>
</dbReference>
<feature type="domain" description="C2H2-type" evidence="7">
    <location>
        <begin position="271"/>
        <end position="301"/>
    </location>
</feature>
<dbReference type="VEuPathDB" id="FungiDB:LCOR_02196.1"/>
<dbReference type="FunFam" id="3.30.160.60:FF:000125">
    <property type="entry name" value="Putative zinc finger protein 143"/>
    <property type="match status" value="1"/>
</dbReference>
<dbReference type="STRING" id="1263082.A0A068RJZ8"/>
<dbReference type="OrthoDB" id="2255544at2759"/>
<gene>
    <name evidence="8" type="ORF">LCOR_02196.1</name>
</gene>
<keyword evidence="9" id="KW-1185">Reference proteome</keyword>
<feature type="compositionally biased region" description="Low complexity" evidence="6">
    <location>
        <begin position="29"/>
        <end position="45"/>
    </location>
</feature>
<organism evidence="8 9">
    <name type="scientific">Lichtheimia corymbifera JMRC:FSU:9682</name>
    <dbReference type="NCBI Taxonomy" id="1263082"/>
    <lineage>
        <taxon>Eukaryota</taxon>
        <taxon>Fungi</taxon>
        <taxon>Fungi incertae sedis</taxon>
        <taxon>Mucoromycota</taxon>
        <taxon>Mucoromycotina</taxon>
        <taxon>Mucoromycetes</taxon>
        <taxon>Mucorales</taxon>
        <taxon>Lichtheimiaceae</taxon>
        <taxon>Lichtheimia</taxon>
    </lineage>
</organism>
<feature type="region of interest" description="Disordered" evidence="6">
    <location>
        <begin position="1"/>
        <end position="54"/>
    </location>
</feature>
<protein>
    <recommendedName>
        <fullName evidence="7">C2H2-type domain-containing protein</fullName>
    </recommendedName>
</protein>
<dbReference type="PROSITE" id="PS00028">
    <property type="entry name" value="ZINC_FINGER_C2H2_1"/>
    <property type="match status" value="2"/>
</dbReference>
<keyword evidence="2" id="KW-0677">Repeat</keyword>
<dbReference type="SUPFAM" id="SSF57667">
    <property type="entry name" value="beta-beta-alpha zinc fingers"/>
    <property type="match status" value="1"/>
</dbReference>
<dbReference type="InterPro" id="IPR036236">
    <property type="entry name" value="Znf_C2H2_sf"/>
</dbReference>
<comment type="caution">
    <text evidence="8">The sequence shown here is derived from an EMBL/GenBank/DDBJ whole genome shotgun (WGS) entry which is preliminary data.</text>
</comment>
<feature type="compositionally biased region" description="Polar residues" evidence="6">
    <location>
        <begin position="330"/>
        <end position="344"/>
    </location>
</feature>
<evidence type="ECO:0000256" key="3">
    <source>
        <dbReference type="ARBA" id="ARBA00022771"/>
    </source>
</evidence>
<name>A0A068RJZ8_9FUNG</name>
<dbReference type="PROSITE" id="PS50157">
    <property type="entry name" value="ZINC_FINGER_C2H2_2"/>
    <property type="match status" value="2"/>
</dbReference>
<dbReference type="GO" id="GO:0000978">
    <property type="term" value="F:RNA polymerase II cis-regulatory region sequence-specific DNA binding"/>
    <property type="evidence" value="ECO:0007669"/>
    <property type="project" value="TreeGrafter"/>
</dbReference>
<proteinExistence type="predicted"/>
<evidence type="ECO:0000313" key="9">
    <source>
        <dbReference type="Proteomes" id="UP000027586"/>
    </source>
</evidence>
<feature type="region of interest" description="Disordered" evidence="6">
    <location>
        <begin position="216"/>
        <end position="266"/>
    </location>
</feature>
<dbReference type="GO" id="GO:0000981">
    <property type="term" value="F:DNA-binding transcription factor activity, RNA polymerase II-specific"/>
    <property type="evidence" value="ECO:0007669"/>
    <property type="project" value="UniProtKB-ARBA"/>
</dbReference>
<evidence type="ECO:0000256" key="6">
    <source>
        <dbReference type="SAM" id="MobiDB-lite"/>
    </source>
</evidence>
<feature type="compositionally biased region" description="Low complexity" evidence="6">
    <location>
        <begin position="98"/>
        <end position="107"/>
    </location>
</feature>
<keyword evidence="1" id="KW-0479">Metal-binding</keyword>
<dbReference type="Proteomes" id="UP000027586">
    <property type="component" value="Unassembled WGS sequence"/>
</dbReference>
<reference evidence="8" key="1">
    <citation type="submission" date="2013-08" db="EMBL/GenBank/DDBJ databases">
        <title>Gene expansion shapes genome architecture in the human pathogen Lichtheimia corymbifera: an evolutionary genomics analysis in the ancient terrestrial Mucorales (Mucoromycotina).</title>
        <authorList>
            <person name="Schwartze V.U."/>
            <person name="Winter S."/>
            <person name="Shelest E."/>
            <person name="Marcet-Houben M."/>
            <person name="Horn F."/>
            <person name="Wehner S."/>
            <person name="Hoffmann K."/>
            <person name="Riege K."/>
            <person name="Sammeth M."/>
            <person name="Nowrousian M."/>
            <person name="Valiante V."/>
            <person name="Linde J."/>
            <person name="Jacobsen I.D."/>
            <person name="Marz M."/>
            <person name="Brakhage A.A."/>
            <person name="Gabaldon T."/>
            <person name="Bocker S."/>
            <person name="Voigt K."/>
        </authorList>
    </citation>
    <scope>NUCLEOTIDE SEQUENCE [LARGE SCALE GENOMIC DNA]</scope>
    <source>
        <strain evidence="8">FSU 9682</strain>
    </source>
</reference>
<dbReference type="SMART" id="SM00355">
    <property type="entry name" value="ZnF_C2H2"/>
    <property type="match status" value="2"/>
</dbReference>
<evidence type="ECO:0000256" key="4">
    <source>
        <dbReference type="ARBA" id="ARBA00022833"/>
    </source>
</evidence>
<dbReference type="Gene3D" id="3.30.160.60">
    <property type="entry name" value="Classic Zinc Finger"/>
    <property type="match status" value="2"/>
</dbReference>
<keyword evidence="3 5" id="KW-0863">Zinc-finger</keyword>
<feature type="domain" description="C2H2-type" evidence="7">
    <location>
        <begin position="302"/>
        <end position="331"/>
    </location>
</feature>
<dbReference type="GO" id="GO:0008270">
    <property type="term" value="F:zinc ion binding"/>
    <property type="evidence" value="ECO:0007669"/>
    <property type="project" value="UniProtKB-KW"/>
</dbReference>
<sequence length="369" mass="40108">MSSSCIQSSSFALGKPEPQPTSVLNFVDPSSLSSSASSPSSNASPQILETKEHPAIDRRFSYTEMLSEHVPPATAAPDYTHDAANSYHPHLHHPTMTNSSSPSNSSSGDEYHAAVSTPNNTMLADPMSMAAAAGFGNNLFSPVHPLAAAAASSMAPPFQHRHSIASPSPFGYYDNAPPRHHSFSHPNAFLDQRNDSLVQGFANLCTTRPVMSFGKEDHSMRMGYPPPLPQPTAHEAANNRRSSSQEGKPQKTPRSRGRRVSNVPSNGVRMFTCKADGCGKVFKRSEHLKRHIRSIHTLEKPFECPYQSCSKRFSRSDNLNQHIRIHRHSTSNGTKDTPNITAPNKITPPPTSVSVSAPTSFPSFAQAYI</sequence>
<dbReference type="AlphaFoldDB" id="A0A068RJZ8"/>
<dbReference type="Pfam" id="PF00096">
    <property type="entry name" value="zf-C2H2"/>
    <property type="match status" value="2"/>
</dbReference>
<dbReference type="PANTHER" id="PTHR23235:SF60">
    <property type="entry name" value="STRIPE, ISOFORM D"/>
    <property type="match status" value="1"/>
</dbReference>
<keyword evidence="4" id="KW-0862">Zinc</keyword>
<feature type="compositionally biased region" description="Polar residues" evidence="6">
    <location>
        <begin position="1"/>
        <end position="11"/>
    </location>
</feature>
<feature type="region of interest" description="Disordered" evidence="6">
    <location>
        <begin position="72"/>
        <end position="114"/>
    </location>
</feature>
<evidence type="ECO:0000259" key="7">
    <source>
        <dbReference type="PROSITE" id="PS50157"/>
    </source>
</evidence>